<keyword evidence="5" id="KW-0472">Membrane</keyword>
<feature type="region of interest" description="Disordered" evidence="4">
    <location>
        <begin position="69"/>
        <end position="101"/>
    </location>
</feature>
<feature type="compositionally biased region" description="Polar residues" evidence="4">
    <location>
        <begin position="11"/>
        <end position="30"/>
    </location>
</feature>
<feature type="compositionally biased region" description="Low complexity" evidence="4">
    <location>
        <begin position="73"/>
        <end position="101"/>
    </location>
</feature>
<protein>
    <recommendedName>
        <fullName evidence="6">Plastocyanin-like domain-containing protein</fullName>
    </recommendedName>
</protein>
<dbReference type="PANTHER" id="PTHR11709:SF394">
    <property type="entry name" value="FI03373P-RELATED"/>
    <property type="match status" value="1"/>
</dbReference>
<name>A0A402AY04_9CHLR</name>
<dbReference type="Gene3D" id="2.60.40.420">
    <property type="entry name" value="Cupredoxins - blue copper proteins"/>
    <property type="match status" value="1"/>
</dbReference>
<evidence type="ECO:0000259" key="6">
    <source>
        <dbReference type="Pfam" id="PF07732"/>
    </source>
</evidence>
<dbReference type="Proteomes" id="UP000287188">
    <property type="component" value="Unassembled WGS sequence"/>
</dbReference>
<dbReference type="Pfam" id="PF07732">
    <property type="entry name" value="Cu-oxidase_3"/>
    <property type="match status" value="1"/>
</dbReference>
<dbReference type="InterPro" id="IPR045087">
    <property type="entry name" value="Cu-oxidase_fam"/>
</dbReference>
<dbReference type="PANTHER" id="PTHR11709">
    <property type="entry name" value="MULTI-COPPER OXIDASE"/>
    <property type="match status" value="1"/>
</dbReference>
<evidence type="ECO:0000256" key="2">
    <source>
        <dbReference type="ARBA" id="ARBA00023002"/>
    </source>
</evidence>
<dbReference type="AlphaFoldDB" id="A0A402AY04"/>
<keyword evidence="1" id="KW-0479">Metal-binding</keyword>
<organism evidence="7 8">
    <name type="scientific">Dictyobacter kobayashii</name>
    <dbReference type="NCBI Taxonomy" id="2014872"/>
    <lineage>
        <taxon>Bacteria</taxon>
        <taxon>Bacillati</taxon>
        <taxon>Chloroflexota</taxon>
        <taxon>Ktedonobacteria</taxon>
        <taxon>Ktedonobacterales</taxon>
        <taxon>Dictyobacteraceae</taxon>
        <taxon>Dictyobacter</taxon>
    </lineage>
</organism>
<sequence>MLNVPDKSSADENTPISLGAQRSTITTNSAVPRPPTRRRRQGPEWIFFGCVMVMVALLSYGIGAMMTLNRNDSSSSSSTSTSNSSGAMNMSDSSSSSSDTSNVPLATVKYGDQPAAYKIDSDGAKHFTLTAEQVMWEVTAGHRVLAWSINGMVPGPKITVNAGDHVRVTFINHFPTATAVHWHGLEVPTAQDGVPGLGQKPIEPGQTFNFDFMVNNQDVGTHWYHSHYDDMEQETNGFYGAFIVNPRPGSPQLIKSDVEYDQFIGPWAAIM</sequence>
<evidence type="ECO:0000256" key="5">
    <source>
        <dbReference type="SAM" id="Phobius"/>
    </source>
</evidence>
<gene>
    <name evidence="7" type="ORF">KDK_77590</name>
</gene>
<dbReference type="InterPro" id="IPR011707">
    <property type="entry name" value="Cu-oxidase-like_N"/>
</dbReference>
<feature type="domain" description="Plastocyanin-like" evidence="6">
    <location>
        <begin position="133"/>
        <end position="247"/>
    </location>
</feature>
<evidence type="ECO:0000313" key="7">
    <source>
        <dbReference type="EMBL" id="GCE23959.1"/>
    </source>
</evidence>
<keyword evidence="2" id="KW-0560">Oxidoreductase</keyword>
<dbReference type="RefSeq" id="WP_126557271.1">
    <property type="nucleotide sequence ID" value="NZ_BIFS01000002.1"/>
</dbReference>
<keyword evidence="3" id="KW-0186">Copper</keyword>
<reference evidence="8" key="1">
    <citation type="submission" date="2018-12" db="EMBL/GenBank/DDBJ databases">
        <title>Tengunoibacter tsumagoiensis gen. nov., sp. nov., Dictyobacter kobayashii sp. nov., D. alpinus sp. nov., and D. joshuensis sp. nov. and description of Dictyobacteraceae fam. nov. within the order Ktedonobacterales isolated from Tengu-no-mugimeshi.</title>
        <authorList>
            <person name="Wang C.M."/>
            <person name="Zheng Y."/>
            <person name="Sakai Y."/>
            <person name="Toyoda A."/>
            <person name="Minakuchi Y."/>
            <person name="Abe K."/>
            <person name="Yokota A."/>
            <person name="Yabe S."/>
        </authorList>
    </citation>
    <scope>NUCLEOTIDE SEQUENCE [LARGE SCALE GENOMIC DNA]</scope>
    <source>
        <strain evidence="8">Uno11</strain>
    </source>
</reference>
<evidence type="ECO:0000256" key="4">
    <source>
        <dbReference type="SAM" id="MobiDB-lite"/>
    </source>
</evidence>
<keyword evidence="8" id="KW-1185">Reference proteome</keyword>
<dbReference type="InterPro" id="IPR008972">
    <property type="entry name" value="Cupredoxin"/>
</dbReference>
<proteinExistence type="predicted"/>
<keyword evidence="5" id="KW-1133">Transmembrane helix</keyword>
<keyword evidence="5" id="KW-0812">Transmembrane</keyword>
<evidence type="ECO:0000256" key="3">
    <source>
        <dbReference type="ARBA" id="ARBA00023008"/>
    </source>
</evidence>
<comment type="caution">
    <text evidence="7">The sequence shown here is derived from an EMBL/GenBank/DDBJ whole genome shotgun (WGS) entry which is preliminary data.</text>
</comment>
<dbReference type="GO" id="GO:0005507">
    <property type="term" value="F:copper ion binding"/>
    <property type="evidence" value="ECO:0007669"/>
    <property type="project" value="InterPro"/>
</dbReference>
<evidence type="ECO:0000313" key="8">
    <source>
        <dbReference type="Proteomes" id="UP000287188"/>
    </source>
</evidence>
<dbReference type="OrthoDB" id="9757546at2"/>
<dbReference type="GO" id="GO:0016491">
    <property type="term" value="F:oxidoreductase activity"/>
    <property type="evidence" value="ECO:0007669"/>
    <property type="project" value="UniProtKB-KW"/>
</dbReference>
<feature type="region of interest" description="Disordered" evidence="4">
    <location>
        <begin position="1"/>
        <end position="39"/>
    </location>
</feature>
<accession>A0A402AY04</accession>
<dbReference type="EMBL" id="BIFS01000002">
    <property type="protein sequence ID" value="GCE23959.1"/>
    <property type="molecule type" value="Genomic_DNA"/>
</dbReference>
<dbReference type="SUPFAM" id="SSF49503">
    <property type="entry name" value="Cupredoxins"/>
    <property type="match status" value="1"/>
</dbReference>
<feature type="transmembrane region" description="Helical" evidence="5">
    <location>
        <begin position="45"/>
        <end position="68"/>
    </location>
</feature>
<evidence type="ECO:0000256" key="1">
    <source>
        <dbReference type="ARBA" id="ARBA00022723"/>
    </source>
</evidence>